<evidence type="ECO:0000256" key="2">
    <source>
        <dbReference type="SAM" id="Phobius"/>
    </source>
</evidence>
<evidence type="ECO:0000313" key="4">
    <source>
        <dbReference type="Proteomes" id="UP000327011"/>
    </source>
</evidence>
<feature type="transmembrane region" description="Helical" evidence="2">
    <location>
        <begin position="35"/>
        <end position="55"/>
    </location>
</feature>
<dbReference type="EMBL" id="VYTZ01000002">
    <property type="protein sequence ID" value="KAA9380742.1"/>
    <property type="molecule type" value="Genomic_DNA"/>
</dbReference>
<proteinExistence type="predicted"/>
<keyword evidence="2" id="KW-0812">Transmembrane</keyword>
<feature type="compositionally biased region" description="Low complexity" evidence="1">
    <location>
        <begin position="279"/>
        <end position="295"/>
    </location>
</feature>
<evidence type="ECO:0000313" key="3">
    <source>
        <dbReference type="EMBL" id="KAA9380742.1"/>
    </source>
</evidence>
<dbReference type="AlphaFoldDB" id="A0A5J5KAZ1"/>
<evidence type="ECO:0000256" key="1">
    <source>
        <dbReference type="SAM" id="MobiDB-lite"/>
    </source>
</evidence>
<reference evidence="3 4" key="1">
    <citation type="submission" date="2019-09" db="EMBL/GenBank/DDBJ databases">
        <title>Screening of Novel Bioactive Compounds from Soil-Associated.</title>
        <authorList>
            <person name="Gong X."/>
        </authorList>
    </citation>
    <scope>NUCLEOTIDE SEQUENCE [LARGE SCALE GENOMIC DNA]</scope>
    <source>
        <strain evidence="3 4">Gxj-6</strain>
    </source>
</reference>
<keyword evidence="2" id="KW-0472">Membrane</keyword>
<accession>A0A5J5KAZ1</accession>
<dbReference type="Proteomes" id="UP000327011">
    <property type="component" value="Unassembled WGS sequence"/>
</dbReference>
<protein>
    <submittedName>
        <fullName evidence="3">Uncharacterized protein</fullName>
    </submittedName>
</protein>
<dbReference type="RefSeq" id="WP_150932025.1">
    <property type="nucleotide sequence ID" value="NZ_VYTZ01000002.1"/>
</dbReference>
<comment type="caution">
    <text evidence="3">The sequence shown here is derived from an EMBL/GenBank/DDBJ whole genome shotgun (WGS) entry which is preliminary data.</text>
</comment>
<keyword evidence="4" id="KW-1185">Reference proteome</keyword>
<gene>
    <name evidence="3" type="ORF">F5972_06455</name>
</gene>
<sequence>MNPRTAATTLVTLTSAVTGAILGAVVQGLLESPTQIMLAALGLVSILTLTVISILTAREHAVDVAVNRLERQVTDLKEQSGMRVNLQHAEKIKRFTDLKDDPVTQLLLGAKRSILILDYISRTGEWPDEDINKDHMRKHHESVIKHVRASRPPIEYRRICQVEMDDTGQSSRMLLEPFERAQHTEAHDHYVAMLKLSQELVDSTMISIRVAAQRYPYKFIIVDGQSIVLSLQHFDQHRNLHLWSELIVEDAKAALLEVFMRIWRDLENRSIPFKHSESGDGAAAGQPTAGTAGLS</sequence>
<organism evidence="3 4">
    <name type="scientific">Microbispora cellulosiformans</name>
    <dbReference type="NCBI Taxonomy" id="2614688"/>
    <lineage>
        <taxon>Bacteria</taxon>
        <taxon>Bacillati</taxon>
        <taxon>Actinomycetota</taxon>
        <taxon>Actinomycetes</taxon>
        <taxon>Streptosporangiales</taxon>
        <taxon>Streptosporangiaceae</taxon>
        <taxon>Microbispora</taxon>
    </lineage>
</organism>
<feature type="region of interest" description="Disordered" evidence="1">
    <location>
        <begin position="275"/>
        <end position="295"/>
    </location>
</feature>
<name>A0A5J5KAZ1_9ACTN</name>
<keyword evidence="2" id="KW-1133">Transmembrane helix</keyword>